<dbReference type="HOGENOM" id="CLU_1749973_0_0_1"/>
<protein>
    <recommendedName>
        <fullName evidence="1">DUF4440 domain-containing protein</fullName>
    </recommendedName>
</protein>
<gene>
    <name evidence="2" type="ORF">K443DRAFT_378941</name>
</gene>
<dbReference type="Pfam" id="PF14534">
    <property type="entry name" value="DUF4440"/>
    <property type="match status" value="1"/>
</dbReference>
<feature type="domain" description="DUF4440" evidence="1">
    <location>
        <begin position="20"/>
        <end position="101"/>
    </location>
</feature>
<name>A0A0C9Y4J7_9AGAR</name>
<dbReference type="Proteomes" id="UP000054477">
    <property type="component" value="Unassembled WGS sequence"/>
</dbReference>
<dbReference type="InterPro" id="IPR027843">
    <property type="entry name" value="DUF4440"/>
</dbReference>
<sequence length="149" mass="17065">MADVLVENSTSPQVKLLYEGREAFKARDINRLEKYFHKDFRRIFHPRRLGRQPLSKDEDLEQIKGLFALPGVQFDTIYLSIVETPGKLVAHISTTAKGLPGLSTSELESIWIVEFTSDEDGTLKIKQIEEFADTKTHEEWFQATRGPSK</sequence>
<dbReference type="Gene3D" id="3.10.450.50">
    <property type="match status" value="1"/>
</dbReference>
<reference evidence="2 3" key="1">
    <citation type="submission" date="2014-04" db="EMBL/GenBank/DDBJ databases">
        <authorList>
            <consortium name="DOE Joint Genome Institute"/>
            <person name="Kuo A."/>
            <person name="Kohler A."/>
            <person name="Nagy L.G."/>
            <person name="Floudas D."/>
            <person name="Copeland A."/>
            <person name="Barry K.W."/>
            <person name="Cichocki N."/>
            <person name="Veneault-Fourrey C."/>
            <person name="LaButti K."/>
            <person name="Lindquist E.A."/>
            <person name="Lipzen A."/>
            <person name="Lundell T."/>
            <person name="Morin E."/>
            <person name="Murat C."/>
            <person name="Sun H."/>
            <person name="Tunlid A."/>
            <person name="Henrissat B."/>
            <person name="Grigoriev I.V."/>
            <person name="Hibbett D.S."/>
            <person name="Martin F."/>
            <person name="Nordberg H.P."/>
            <person name="Cantor M.N."/>
            <person name="Hua S.X."/>
        </authorList>
    </citation>
    <scope>NUCLEOTIDE SEQUENCE [LARGE SCALE GENOMIC DNA]</scope>
    <source>
        <strain evidence="2 3">LaAM-08-1</strain>
    </source>
</reference>
<keyword evidence="3" id="KW-1185">Reference proteome</keyword>
<organism evidence="2 3">
    <name type="scientific">Laccaria amethystina LaAM-08-1</name>
    <dbReference type="NCBI Taxonomy" id="1095629"/>
    <lineage>
        <taxon>Eukaryota</taxon>
        <taxon>Fungi</taxon>
        <taxon>Dikarya</taxon>
        <taxon>Basidiomycota</taxon>
        <taxon>Agaricomycotina</taxon>
        <taxon>Agaricomycetes</taxon>
        <taxon>Agaricomycetidae</taxon>
        <taxon>Agaricales</taxon>
        <taxon>Agaricineae</taxon>
        <taxon>Hydnangiaceae</taxon>
        <taxon>Laccaria</taxon>
    </lineage>
</organism>
<evidence type="ECO:0000313" key="3">
    <source>
        <dbReference type="Proteomes" id="UP000054477"/>
    </source>
</evidence>
<accession>A0A0C9Y4J7</accession>
<dbReference type="OrthoDB" id="3758478at2759"/>
<dbReference type="SUPFAM" id="SSF54427">
    <property type="entry name" value="NTF2-like"/>
    <property type="match status" value="1"/>
</dbReference>
<reference evidence="3" key="2">
    <citation type="submission" date="2015-01" db="EMBL/GenBank/DDBJ databases">
        <title>Evolutionary Origins and Diversification of the Mycorrhizal Mutualists.</title>
        <authorList>
            <consortium name="DOE Joint Genome Institute"/>
            <consortium name="Mycorrhizal Genomics Consortium"/>
            <person name="Kohler A."/>
            <person name="Kuo A."/>
            <person name="Nagy L.G."/>
            <person name="Floudas D."/>
            <person name="Copeland A."/>
            <person name="Barry K.W."/>
            <person name="Cichocki N."/>
            <person name="Veneault-Fourrey C."/>
            <person name="LaButti K."/>
            <person name="Lindquist E.A."/>
            <person name="Lipzen A."/>
            <person name="Lundell T."/>
            <person name="Morin E."/>
            <person name="Murat C."/>
            <person name="Riley R."/>
            <person name="Ohm R."/>
            <person name="Sun H."/>
            <person name="Tunlid A."/>
            <person name="Henrissat B."/>
            <person name="Grigoriev I.V."/>
            <person name="Hibbett D.S."/>
            <person name="Martin F."/>
        </authorList>
    </citation>
    <scope>NUCLEOTIDE SEQUENCE [LARGE SCALE GENOMIC DNA]</scope>
    <source>
        <strain evidence="3">LaAM-08-1</strain>
    </source>
</reference>
<dbReference type="InterPro" id="IPR032710">
    <property type="entry name" value="NTF2-like_dom_sf"/>
</dbReference>
<evidence type="ECO:0000259" key="1">
    <source>
        <dbReference type="Pfam" id="PF14534"/>
    </source>
</evidence>
<proteinExistence type="predicted"/>
<dbReference type="EMBL" id="KN838564">
    <property type="protein sequence ID" value="KIK05002.1"/>
    <property type="molecule type" value="Genomic_DNA"/>
</dbReference>
<evidence type="ECO:0000313" key="2">
    <source>
        <dbReference type="EMBL" id="KIK05002.1"/>
    </source>
</evidence>
<dbReference type="AlphaFoldDB" id="A0A0C9Y4J7"/>